<protein>
    <recommendedName>
        <fullName evidence="4">RDD family protein</fullName>
    </recommendedName>
</protein>
<feature type="transmembrane region" description="Helical" evidence="1">
    <location>
        <begin position="41"/>
        <end position="61"/>
    </location>
</feature>
<organism evidence="2 3">
    <name type="scientific">Luteimonas colneyensis</name>
    <dbReference type="NCBI Taxonomy" id="2762230"/>
    <lineage>
        <taxon>Bacteria</taxon>
        <taxon>Pseudomonadati</taxon>
        <taxon>Pseudomonadota</taxon>
        <taxon>Gammaproteobacteria</taxon>
        <taxon>Lysobacterales</taxon>
        <taxon>Lysobacteraceae</taxon>
        <taxon>Luteimonas</taxon>
    </lineage>
</organism>
<feature type="transmembrane region" description="Helical" evidence="1">
    <location>
        <begin position="67"/>
        <end position="85"/>
    </location>
</feature>
<evidence type="ECO:0000256" key="1">
    <source>
        <dbReference type="SAM" id="Phobius"/>
    </source>
</evidence>
<dbReference type="EMBL" id="JACSQJ010000001">
    <property type="protein sequence ID" value="MBD7987189.1"/>
    <property type="molecule type" value="Genomic_DNA"/>
</dbReference>
<dbReference type="Proteomes" id="UP000647183">
    <property type="component" value="Unassembled WGS sequence"/>
</dbReference>
<keyword evidence="3" id="KW-1185">Reference proteome</keyword>
<evidence type="ECO:0000313" key="3">
    <source>
        <dbReference type="Proteomes" id="UP000647183"/>
    </source>
</evidence>
<evidence type="ECO:0008006" key="4">
    <source>
        <dbReference type="Google" id="ProtNLM"/>
    </source>
</evidence>
<keyword evidence="1" id="KW-0812">Transmembrane</keyword>
<accession>A0ABR8UGN5</accession>
<keyword evidence="1" id="KW-1133">Transmembrane helix</keyword>
<gene>
    <name evidence="2" type="ORF">H9645_04035</name>
</gene>
<comment type="caution">
    <text evidence="2">The sequence shown here is derived from an EMBL/GenBank/DDBJ whole genome shotgun (WGS) entry which is preliminary data.</text>
</comment>
<evidence type="ECO:0000313" key="2">
    <source>
        <dbReference type="EMBL" id="MBD7987189.1"/>
    </source>
</evidence>
<name>A0ABR8UGN5_9GAMM</name>
<feature type="transmembrane region" description="Helical" evidence="1">
    <location>
        <begin position="148"/>
        <end position="167"/>
    </location>
</feature>
<proteinExistence type="predicted"/>
<dbReference type="RefSeq" id="WP_191728394.1">
    <property type="nucleotide sequence ID" value="NZ_JACSQJ010000001.1"/>
</dbReference>
<keyword evidence="1" id="KW-0472">Membrane</keyword>
<reference evidence="2 3" key="1">
    <citation type="submission" date="2020-08" db="EMBL/GenBank/DDBJ databases">
        <title>A Genomic Blueprint of the Chicken Gut Microbiome.</title>
        <authorList>
            <person name="Gilroy R."/>
            <person name="Ravi A."/>
            <person name="Getino M."/>
            <person name="Pursley I."/>
            <person name="Horton D.L."/>
            <person name="Alikhan N.-F."/>
            <person name="Baker D."/>
            <person name="Gharbi K."/>
            <person name="Hall N."/>
            <person name="Watson M."/>
            <person name="Adriaenssens E.M."/>
            <person name="Foster-Nyarko E."/>
            <person name="Jarju S."/>
            <person name="Secka A."/>
            <person name="Antonio M."/>
            <person name="Oren A."/>
            <person name="Chaudhuri R."/>
            <person name="La Ragione R.M."/>
            <person name="Hildebrand F."/>
            <person name="Pallen M.J."/>
        </authorList>
    </citation>
    <scope>NUCLEOTIDE SEQUENCE [LARGE SCALE GENOMIC DNA]</scope>
    <source>
        <strain evidence="2 3">Sa2BVA3</strain>
    </source>
</reference>
<sequence>MDWDKLRSEWREATPEASMMAAEELRARDRSLWKQVRRRDLVETVAAVIVVAFFSLVVIGALAEGEWLQVASALLIASWGAWLPFKLRQARRAAEPDRPGAPTLDYLRQQRHASLLQARMLERVWLWYLTPPAIGIIGLRLAQDGPTAGSLAYLGVMLVLYVGLAWLNRWTARTRFRAHADVLQRQIDELTANGG</sequence>
<feature type="transmembrane region" description="Helical" evidence="1">
    <location>
        <begin position="124"/>
        <end position="142"/>
    </location>
</feature>